<feature type="compositionally biased region" description="Gly residues" evidence="1">
    <location>
        <begin position="414"/>
        <end position="431"/>
    </location>
</feature>
<feature type="region of interest" description="Disordered" evidence="1">
    <location>
        <begin position="548"/>
        <end position="598"/>
    </location>
</feature>
<dbReference type="InterPro" id="IPR005094">
    <property type="entry name" value="Endonuclease_MobA/VirD2"/>
</dbReference>
<feature type="compositionally biased region" description="Basic and acidic residues" evidence="1">
    <location>
        <begin position="323"/>
        <end position="348"/>
    </location>
</feature>
<reference evidence="3" key="1">
    <citation type="submission" date="2022-08" db="EMBL/GenBank/DDBJ databases">
        <title>Genomic Encyclopedia of Type Strains, Phase V (KMG-V): Genome sequencing to study the core and pangenomes of soil and plant-associated prokaryotes.</title>
        <authorList>
            <person name="Whitman W."/>
        </authorList>
    </citation>
    <scope>NUCLEOTIDE SEQUENCE</scope>
    <source>
        <strain evidence="3">SP3002</strain>
    </source>
</reference>
<comment type="caution">
    <text evidence="3">The sequence shown here is derived from an EMBL/GenBank/DDBJ whole genome shotgun (WGS) entry which is preliminary data.</text>
</comment>
<proteinExistence type="predicted"/>
<sequence>MGGVVKITPKGGAGPQNANYITRRSAAEEGEVAYHNAPEEVEAAETWEEMRIRLRSWAEQVQMEERARHGNRAGQARTHYRVVLSYEEEIEAGAAKEDAKEWLEEEFPKAQAVGIVHQDTDHTHVHVWMSARKLSEKKVHISKQDLKDVHAAFDAIYEQRMQVQSRNADKIEETRQFQRRYAELKAETVSEKELREWAEANRPERATPPGPKVYRERDERRLAQGAAREAENGRTWREAMVKGRMKRKNSRVERLRKDIDRKKEHLEQVKQELEEQKPEHSHERDQRRSARDEPGAGGGAREAESGKRASERANYGEGGRGGEGGDLHGGKRAAVGDERASSERRSGGEEDLGGEEGGRDRNGQSEGSDREQHGAGSSELVGGVSSRFSGGDRGAGSRQGADRGDELDGDGSADRGGGPGGGGSSPGGPLEGGEVEGGEAEEGGDPEGWGSELEMSDRQEMIRNKVDRLARLTGRRTTGQRSQSRKQEIRQVKERLLLDLDDPVYREAAEGKESIPRELVEIADHLRAKDEQKAQIFGKSWNYVAEARRRGKNPVEALRKGWSPGSEAQSEGQAKDQGQDRSQSQSRDRSRGRGGRGR</sequence>
<evidence type="ECO:0000313" key="3">
    <source>
        <dbReference type="EMBL" id="MCS4159568.1"/>
    </source>
</evidence>
<evidence type="ECO:0000313" key="4">
    <source>
        <dbReference type="Proteomes" id="UP001155110"/>
    </source>
</evidence>
<feature type="compositionally biased region" description="Basic and acidic residues" evidence="1">
    <location>
        <begin position="213"/>
        <end position="241"/>
    </location>
</feature>
<feature type="domain" description="MobA/VirD2-like nuclease" evidence="2">
    <location>
        <begin position="62"/>
        <end position="159"/>
    </location>
</feature>
<dbReference type="EMBL" id="JANTZM010000044">
    <property type="protein sequence ID" value="MCS4159568.1"/>
    <property type="molecule type" value="Genomic_DNA"/>
</dbReference>
<organism evidence="3 4">
    <name type="scientific">Salinibacter ruber</name>
    <dbReference type="NCBI Taxonomy" id="146919"/>
    <lineage>
        <taxon>Bacteria</taxon>
        <taxon>Pseudomonadati</taxon>
        <taxon>Rhodothermota</taxon>
        <taxon>Rhodothermia</taxon>
        <taxon>Rhodothermales</taxon>
        <taxon>Salinibacteraceae</taxon>
        <taxon>Salinibacter</taxon>
    </lineage>
</organism>
<feature type="compositionally biased region" description="Basic and acidic residues" evidence="1">
    <location>
        <begin position="455"/>
        <end position="470"/>
    </location>
</feature>
<feature type="compositionally biased region" description="Acidic residues" evidence="1">
    <location>
        <begin position="433"/>
        <end position="445"/>
    </location>
</feature>
<gene>
    <name evidence="3" type="ORF">GGP99_003561</name>
</gene>
<feature type="compositionally biased region" description="Basic and acidic residues" evidence="1">
    <location>
        <begin position="301"/>
        <end position="311"/>
    </location>
</feature>
<evidence type="ECO:0000259" key="2">
    <source>
        <dbReference type="Pfam" id="PF03432"/>
    </source>
</evidence>
<evidence type="ECO:0000256" key="1">
    <source>
        <dbReference type="SAM" id="MobiDB-lite"/>
    </source>
</evidence>
<feature type="region of interest" description="Disordered" evidence="1">
    <location>
        <begin position="199"/>
        <end position="489"/>
    </location>
</feature>
<dbReference type="AlphaFoldDB" id="A0AAW5PC73"/>
<dbReference type="RefSeq" id="WP_259258649.1">
    <property type="nucleotide sequence ID" value="NZ_JANTZM010000044.1"/>
</dbReference>
<feature type="compositionally biased region" description="Low complexity" evidence="1">
    <location>
        <begin position="471"/>
        <end position="482"/>
    </location>
</feature>
<protein>
    <recommendedName>
        <fullName evidence="2">MobA/VirD2-like nuclease domain-containing protein</fullName>
    </recommendedName>
</protein>
<feature type="compositionally biased region" description="Basic and acidic residues" evidence="1">
    <location>
        <begin position="250"/>
        <end position="294"/>
    </location>
</feature>
<accession>A0AAW5PC73</accession>
<dbReference type="Proteomes" id="UP001155110">
    <property type="component" value="Unassembled WGS sequence"/>
</dbReference>
<name>A0AAW5PC73_9BACT</name>
<feature type="compositionally biased region" description="Basic and acidic residues" evidence="1">
    <location>
        <begin position="356"/>
        <end position="373"/>
    </location>
</feature>
<dbReference type="Pfam" id="PF03432">
    <property type="entry name" value="Relaxase"/>
    <property type="match status" value="1"/>
</dbReference>